<dbReference type="SMART" id="SM00382">
    <property type="entry name" value="AAA"/>
    <property type="match status" value="1"/>
</dbReference>
<comment type="subcellular location">
    <subcellularLocation>
        <location evidence="1">Cell membrane</location>
        <topology evidence="1">Multi-pass membrane protein</topology>
    </subcellularLocation>
</comment>
<comment type="function">
    <text evidence="8">May be involved in multidrug export. Transmembrane domains (TMD) form a pore in the cell membrane and the ATP-binding domain (NBD) is responsible for energy generation.</text>
</comment>
<dbReference type="FunFam" id="3.40.50.300:FF:000287">
    <property type="entry name" value="Multidrug ABC transporter ATP-binding protein"/>
    <property type="match status" value="1"/>
</dbReference>
<dbReference type="CDD" id="cd03254">
    <property type="entry name" value="ABCC_Glucan_exporter_like"/>
    <property type="match status" value="1"/>
</dbReference>
<name>A0A2T4LRC3_9STAP</name>
<keyword evidence="6" id="KW-1133">Transmembrane helix</keyword>
<keyword evidence="3" id="KW-0812">Transmembrane</keyword>
<dbReference type="GO" id="GO:0005886">
    <property type="term" value="C:plasma membrane"/>
    <property type="evidence" value="ECO:0007669"/>
    <property type="project" value="UniProtKB-SubCell"/>
</dbReference>
<evidence type="ECO:0000313" key="10">
    <source>
        <dbReference type="Proteomes" id="UP000241208"/>
    </source>
</evidence>
<protein>
    <submittedName>
        <fullName evidence="9">Multidrug ABC transporter ATP-binding protein</fullName>
    </submittedName>
</protein>
<dbReference type="InterPro" id="IPR003593">
    <property type="entry name" value="AAA+_ATPase"/>
</dbReference>
<dbReference type="CDD" id="cd18544">
    <property type="entry name" value="ABC_6TM_TmrA_like"/>
    <property type="match status" value="1"/>
</dbReference>
<dbReference type="GO" id="GO:0016887">
    <property type="term" value="F:ATP hydrolysis activity"/>
    <property type="evidence" value="ECO:0007669"/>
    <property type="project" value="InterPro"/>
</dbReference>
<dbReference type="PANTHER" id="PTHR43394:SF1">
    <property type="entry name" value="ATP-BINDING CASSETTE SUB-FAMILY B MEMBER 10, MITOCHONDRIAL"/>
    <property type="match status" value="1"/>
</dbReference>
<dbReference type="SUPFAM" id="SSF90123">
    <property type="entry name" value="ABC transporter transmembrane region"/>
    <property type="match status" value="1"/>
</dbReference>
<keyword evidence="4" id="KW-0547">Nucleotide-binding</keyword>
<dbReference type="EMBL" id="PYZR01000102">
    <property type="protein sequence ID" value="PTF65893.1"/>
    <property type="molecule type" value="Genomic_DNA"/>
</dbReference>
<proteinExistence type="predicted"/>
<dbReference type="PANTHER" id="PTHR43394">
    <property type="entry name" value="ATP-DEPENDENT PERMEASE MDL1, MITOCHONDRIAL"/>
    <property type="match status" value="1"/>
</dbReference>
<dbReference type="Gene3D" id="3.40.50.300">
    <property type="entry name" value="P-loop containing nucleotide triphosphate hydrolases"/>
    <property type="match status" value="1"/>
</dbReference>
<evidence type="ECO:0000256" key="8">
    <source>
        <dbReference type="ARBA" id="ARBA00025074"/>
    </source>
</evidence>
<dbReference type="RefSeq" id="WP_107386193.1">
    <property type="nucleotide sequence ID" value="NZ_JABXXI010000002.1"/>
</dbReference>
<dbReference type="InterPro" id="IPR036640">
    <property type="entry name" value="ABC1_TM_sf"/>
</dbReference>
<dbReference type="InterPro" id="IPR011527">
    <property type="entry name" value="ABC1_TM_dom"/>
</dbReference>
<dbReference type="Pfam" id="PF00664">
    <property type="entry name" value="ABC_membrane"/>
    <property type="match status" value="1"/>
</dbReference>
<evidence type="ECO:0000256" key="5">
    <source>
        <dbReference type="ARBA" id="ARBA00022840"/>
    </source>
</evidence>
<dbReference type="STRING" id="29382.BZ166_06470"/>
<dbReference type="Proteomes" id="UP000241208">
    <property type="component" value="Unassembled WGS sequence"/>
</dbReference>
<dbReference type="InterPro" id="IPR003439">
    <property type="entry name" value="ABC_transporter-like_ATP-bd"/>
</dbReference>
<accession>A0A2T4LRC3</accession>
<dbReference type="PROSITE" id="PS00211">
    <property type="entry name" value="ABC_TRANSPORTER_1"/>
    <property type="match status" value="1"/>
</dbReference>
<organism evidence="9 10">
    <name type="scientific">Staphylococcus cohnii</name>
    <dbReference type="NCBI Taxonomy" id="29382"/>
    <lineage>
        <taxon>Bacteria</taxon>
        <taxon>Bacillati</taxon>
        <taxon>Bacillota</taxon>
        <taxon>Bacilli</taxon>
        <taxon>Bacillales</taxon>
        <taxon>Staphylococcaceae</taxon>
        <taxon>Staphylococcus</taxon>
        <taxon>Staphylococcus cohnii species complex</taxon>
    </lineage>
</organism>
<gene>
    <name evidence="9" type="ORF">BUY34_08870</name>
</gene>
<keyword evidence="2" id="KW-0813">Transport</keyword>
<evidence type="ECO:0000256" key="4">
    <source>
        <dbReference type="ARBA" id="ARBA00022741"/>
    </source>
</evidence>
<dbReference type="GO" id="GO:0015421">
    <property type="term" value="F:ABC-type oligopeptide transporter activity"/>
    <property type="evidence" value="ECO:0007669"/>
    <property type="project" value="TreeGrafter"/>
</dbReference>
<reference evidence="9 10" key="1">
    <citation type="journal article" date="2016" name="Front. Microbiol.">
        <title>Comprehensive Phylogenetic Analysis of Bovine Non-aureus Staphylococci Species Based on Whole-Genome Sequencing.</title>
        <authorList>
            <person name="Naushad S."/>
            <person name="Barkema H.W."/>
            <person name="Luby C."/>
            <person name="Condas L.A."/>
            <person name="Nobrega D.B."/>
            <person name="Carson D.A."/>
            <person name="De Buck J."/>
        </authorList>
    </citation>
    <scope>NUCLEOTIDE SEQUENCE [LARGE SCALE GENOMIC DNA]</scope>
    <source>
        <strain evidence="9 10">SNUC 3829</strain>
    </source>
</reference>
<evidence type="ECO:0000256" key="2">
    <source>
        <dbReference type="ARBA" id="ARBA00022448"/>
    </source>
</evidence>
<dbReference type="AlphaFoldDB" id="A0A2T4LRC3"/>
<sequence length="587" mass="66649">MAEKVNLTAKDQAQSLIRLFKYTTPYKGIIALAFLTLTISTIASMLTPYLVKVFIDDYLTPRIFPQQAMIWLIIIFISIQIIGAVTMYLSQYLFQYLAFKVIQQLRIDAFNKLGKLGMKYFDKVSGGSIVSRLTNDTETIVDMIIGVFSTFLIAIFMMISSYIMMFILEMKLALISLVFLPVIILILASYRKYSAVLFTKSRQKLSDLNTKLAESIEGMKIIQAFNQEKRLNKEFNHINDEHYQYMLKTVKLDSLLLRPAISSLAIFALVMILGYFGIISFTTGITAGVVFAFVQYMERFFEPINQVSQNLNILQQALVSASRVFTLIDDETYEPEQQPVPSNTIDKGKIEFKEVSFSYDGETDVLKNINFTVNPGEMVALVGHTGSGKSSIINLFMRFYEFERGSIEVDGHSIKTIPKLELKQKIGLVLQDAFIFYGTVASNIKLYHPTMTFEQVKKAAEFVHAHHFIEKLSDQYQHRVIEKGSSFSSGERQLIAFARTIATNPKILILDEATANIDSETEEQIQQSLNTMRKGRTTLAIAHRLSTIQDADKILVLNHGEIVEQGTHETLIQKNGIYYNMYVLQNG</sequence>
<dbReference type="Pfam" id="PF00005">
    <property type="entry name" value="ABC_tran"/>
    <property type="match status" value="1"/>
</dbReference>
<evidence type="ECO:0000256" key="1">
    <source>
        <dbReference type="ARBA" id="ARBA00004651"/>
    </source>
</evidence>
<evidence type="ECO:0000313" key="9">
    <source>
        <dbReference type="EMBL" id="PTF65893.1"/>
    </source>
</evidence>
<dbReference type="InterPro" id="IPR039421">
    <property type="entry name" value="Type_1_exporter"/>
</dbReference>
<keyword evidence="5 9" id="KW-0067">ATP-binding</keyword>
<dbReference type="Gene3D" id="1.20.1560.10">
    <property type="entry name" value="ABC transporter type 1, transmembrane domain"/>
    <property type="match status" value="1"/>
</dbReference>
<keyword evidence="7" id="KW-0472">Membrane</keyword>
<evidence type="ECO:0000256" key="3">
    <source>
        <dbReference type="ARBA" id="ARBA00022692"/>
    </source>
</evidence>
<dbReference type="PROSITE" id="PS50929">
    <property type="entry name" value="ABC_TM1F"/>
    <property type="match status" value="1"/>
</dbReference>
<dbReference type="SUPFAM" id="SSF52540">
    <property type="entry name" value="P-loop containing nucleoside triphosphate hydrolases"/>
    <property type="match status" value="1"/>
</dbReference>
<dbReference type="InterPro" id="IPR017871">
    <property type="entry name" value="ABC_transporter-like_CS"/>
</dbReference>
<dbReference type="InterPro" id="IPR027417">
    <property type="entry name" value="P-loop_NTPase"/>
</dbReference>
<dbReference type="PROSITE" id="PS50893">
    <property type="entry name" value="ABC_TRANSPORTER_2"/>
    <property type="match status" value="1"/>
</dbReference>
<evidence type="ECO:0000256" key="6">
    <source>
        <dbReference type="ARBA" id="ARBA00022989"/>
    </source>
</evidence>
<dbReference type="GO" id="GO:0005524">
    <property type="term" value="F:ATP binding"/>
    <property type="evidence" value="ECO:0007669"/>
    <property type="project" value="UniProtKB-KW"/>
</dbReference>
<comment type="caution">
    <text evidence="9">The sequence shown here is derived from an EMBL/GenBank/DDBJ whole genome shotgun (WGS) entry which is preliminary data.</text>
</comment>
<evidence type="ECO:0000256" key="7">
    <source>
        <dbReference type="ARBA" id="ARBA00023136"/>
    </source>
</evidence>